<dbReference type="RefSeq" id="WP_118913955.1">
    <property type="nucleotide sequence ID" value="NZ_CBCRVH010000022.1"/>
</dbReference>
<dbReference type="Pfam" id="PF06475">
    <property type="entry name" value="Glycolipid_bind"/>
    <property type="match status" value="1"/>
</dbReference>
<dbReference type="EMBL" id="QWLM01000012">
    <property type="protein sequence ID" value="RHW44974.1"/>
    <property type="molecule type" value="Genomic_DNA"/>
</dbReference>
<reference evidence="1 2" key="1">
    <citation type="submission" date="2018-08" db="EMBL/GenBank/DDBJ databases">
        <title>Whole genome sequence analysis of Dermacoccus abyssi bacteria isolated from Deep Mariana trench Micromonospora spp reveals genes involved in the environmental adaptation and production of secondary metabolites.</title>
        <authorList>
            <person name="Abdel-Mageed W.M."/>
            <person name="Lehri B."/>
            <person name="Nouioui I."/>
            <person name="Goodfellow I."/>
            <person name="Jaspars M."/>
            <person name="Karlyshev A."/>
        </authorList>
    </citation>
    <scope>NUCLEOTIDE SEQUENCE [LARGE SCALE GENOMIC DNA]</scope>
    <source>
        <strain evidence="1 2">MT1.1</strain>
    </source>
</reference>
<dbReference type="SUPFAM" id="SSF159275">
    <property type="entry name" value="PA1994-like"/>
    <property type="match status" value="1"/>
</dbReference>
<evidence type="ECO:0000313" key="2">
    <source>
        <dbReference type="Proteomes" id="UP000285376"/>
    </source>
</evidence>
<organism evidence="1 2">
    <name type="scientific">Dermacoccus abyssi</name>
    <dbReference type="NCBI Taxonomy" id="322596"/>
    <lineage>
        <taxon>Bacteria</taxon>
        <taxon>Bacillati</taxon>
        <taxon>Actinomycetota</taxon>
        <taxon>Actinomycetes</taxon>
        <taxon>Micrococcales</taxon>
        <taxon>Dermacoccaceae</taxon>
        <taxon>Dermacoccus</taxon>
    </lineage>
</organism>
<sequence length="241" mass="26050">MTTVEVAWRGLDDEARLDVASVEFDADGGFVATGRQSTECYRAQWDLVVDSAWRTRLFTVDVEGYEPSSAAEELDDPNESGGSLEPVWQRHLNLWRRDEGSRSVWRCESGESGDVPGDFGPIGIADDALELFVEALDVDLAGCPLTNTMPIRRLGVDAAGVGERPITTAWVSLPDLAVIPSAQVYSSGPEGLSDIASALDDRVVSVVHYRSATREVSVDLAVDAHGLVVTYPELAARIDVD</sequence>
<comment type="caution">
    <text evidence="1">The sequence shown here is derived from an EMBL/GenBank/DDBJ whole genome shotgun (WGS) entry which is preliminary data.</text>
</comment>
<protein>
    <recommendedName>
        <fullName evidence="3">Glycolipid-binding domain-containing protein</fullName>
    </recommendedName>
</protein>
<proteinExistence type="predicted"/>
<name>A0A417Z421_9MICO</name>
<evidence type="ECO:0008006" key="3">
    <source>
        <dbReference type="Google" id="ProtNLM"/>
    </source>
</evidence>
<accession>A0A417Z421</accession>
<dbReference type="Proteomes" id="UP000285376">
    <property type="component" value="Unassembled WGS sequence"/>
</dbReference>
<dbReference type="InterPro" id="IPR009467">
    <property type="entry name" value="Glycolipid-bd_prot_put"/>
</dbReference>
<gene>
    <name evidence="1" type="ORF">D1832_10765</name>
</gene>
<evidence type="ECO:0000313" key="1">
    <source>
        <dbReference type="EMBL" id="RHW44974.1"/>
    </source>
</evidence>
<dbReference type="AlphaFoldDB" id="A0A417Z421"/>